<keyword evidence="3" id="KW-1185">Reference proteome</keyword>
<feature type="compositionally biased region" description="Low complexity" evidence="1">
    <location>
        <begin position="117"/>
        <end position="133"/>
    </location>
</feature>
<comment type="caution">
    <text evidence="2">The sequence shown here is derived from an EMBL/GenBank/DDBJ whole genome shotgun (WGS) entry which is preliminary data.</text>
</comment>
<protein>
    <submittedName>
        <fullName evidence="2">Uncharacterized protein</fullName>
    </submittedName>
</protein>
<dbReference type="EMBL" id="JARKIF010000012">
    <property type="protein sequence ID" value="KAJ7626001.1"/>
    <property type="molecule type" value="Genomic_DNA"/>
</dbReference>
<name>A0AAD7BNA1_9AGAR</name>
<reference evidence="2" key="1">
    <citation type="submission" date="2023-03" db="EMBL/GenBank/DDBJ databases">
        <title>Massive genome expansion in bonnet fungi (Mycena s.s.) driven by repeated elements and novel gene families across ecological guilds.</title>
        <authorList>
            <consortium name="Lawrence Berkeley National Laboratory"/>
            <person name="Harder C.B."/>
            <person name="Miyauchi S."/>
            <person name="Viragh M."/>
            <person name="Kuo A."/>
            <person name="Thoen E."/>
            <person name="Andreopoulos B."/>
            <person name="Lu D."/>
            <person name="Skrede I."/>
            <person name="Drula E."/>
            <person name="Henrissat B."/>
            <person name="Morin E."/>
            <person name="Kohler A."/>
            <person name="Barry K."/>
            <person name="LaButti K."/>
            <person name="Morin E."/>
            <person name="Salamov A."/>
            <person name="Lipzen A."/>
            <person name="Mereny Z."/>
            <person name="Hegedus B."/>
            <person name="Baldrian P."/>
            <person name="Stursova M."/>
            <person name="Weitz H."/>
            <person name="Taylor A."/>
            <person name="Grigoriev I.V."/>
            <person name="Nagy L.G."/>
            <person name="Martin F."/>
            <person name="Kauserud H."/>
        </authorList>
    </citation>
    <scope>NUCLEOTIDE SEQUENCE</scope>
    <source>
        <strain evidence="2">9284</strain>
    </source>
</reference>
<evidence type="ECO:0000313" key="3">
    <source>
        <dbReference type="Proteomes" id="UP001221142"/>
    </source>
</evidence>
<gene>
    <name evidence="2" type="ORF">FB45DRAFT_1030319</name>
</gene>
<evidence type="ECO:0000313" key="2">
    <source>
        <dbReference type="EMBL" id="KAJ7626001.1"/>
    </source>
</evidence>
<accession>A0AAD7BNA1</accession>
<feature type="region of interest" description="Disordered" evidence="1">
    <location>
        <begin position="104"/>
        <end position="167"/>
    </location>
</feature>
<proteinExistence type="predicted"/>
<evidence type="ECO:0000256" key="1">
    <source>
        <dbReference type="SAM" id="MobiDB-lite"/>
    </source>
</evidence>
<feature type="compositionally biased region" description="Gly residues" evidence="1">
    <location>
        <begin position="134"/>
        <end position="143"/>
    </location>
</feature>
<dbReference type="Proteomes" id="UP001221142">
    <property type="component" value="Unassembled WGS sequence"/>
</dbReference>
<dbReference type="AlphaFoldDB" id="A0AAD7BNA1"/>
<organism evidence="2 3">
    <name type="scientific">Roridomyces roridus</name>
    <dbReference type="NCBI Taxonomy" id="1738132"/>
    <lineage>
        <taxon>Eukaryota</taxon>
        <taxon>Fungi</taxon>
        <taxon>Dikarya</taxon>
        <taxon>Basidiomycota</taxon>
        <taxon>Agaricomycotina</taxon>
        <taxon>Agaricomycetes</taxon>
        <taxon>Agaricomycetidae</taxon>
        <taxon>Agaricales</taxon>
        <taxon>Marasmiineae</taxon>
        <taxon>Mycenaceae</taxon>
        <taxon>Roridomyces</taxon>
    </lineage>
</organism>
<sequence>MYRFPLTPEQDQRRRASVIHSQIPFITPRAFGPASPLPPSLDEWSVPSYSAPDVFGSPPFSSPSHGNPFIRGFAGYPEEPPQTPAAPHLANAFNGGHFGSASVHPDNYPFVQPPRSAGAGPPGNYNPGTPVPGAGAGGGGNMGGNIPPGHQNPATEAAPGGWGAHPGFPPVHPPTSAELHQAMADTLRAFSECAQAFAARVHDHTSRSTRSFIGHPDVFNGSDPAQFRPFLTQCILHFGERPQDFQTDDSKIIFVMSYLSDRAFAHFCPVIYNPVPPPWDGNFQAFSQEPYNCFGPPDAAGDAFEDMLRLEMPSTENHLCDPHT</sequence>